<dbReference type="RefSeq" id="WP_120736807.1">
    <property type="nucleotide sequence ID" value="NZ_CP032568.1"/>
</dbReference>
<reference evidence="5 6" key="1">
    <citation type="submission" date="2018-09" db="EMBL/GenBank/DDBJ databases">
        <title>Nocardia yunnanensis sp. nov., an actinomycete isolated from a soil sample.</title>
        <authorList>
            <person name="Zhang J."/>
        </authorList>
    </citation>
    <scope>NUCLEOTIDE SEQUENCE [LARGE SCALE GENOMIC DNA]</scope>
    <source>
        <strain evidence="5 6">CFHS0054</strain>
    </source>
</reference>
<keyword evidence="6" id="KW-1185">Reference proteome</keyword>
<dbReference type="KEGG" id="nyu:D7D52_14405"/>
<dbReference type="InterPro" id="IPR011008">
    <property type="entry name" value="Dimeric_a/b-barrel"/>
</dbReference>
<sequence>MDGEKADESSVLDKLDKQIIHGLVTDARIPFARLGAILGVSEQTVARRYRSLRRRGMVHVAGQVNTVPLGRTRWILRIKTAPNRAVALAEALARVPDVSWVSLLATGFEVTCVCRPRSAERQEELLLRMIPRASQVLELSVHEVIRQFPFEEEWPRYGYLFSAGQLRELGPRPPMWEPRGPETPVALSREDEAMLAILARDGRASYAQIATATGWSASRVTRRMSELIDSGVLYFDLDFALERMGYVSRAMLWMRVRPGELEAVGKAVATHPEVAYVAATTGRSNLSASVVCHDTAHLYRYVTDSLGALPGINDVEVMSALRIFKQSQTLVDDRKIAVAP</sequence>
<dbReference type="Proteomes" id="UP000267164">
    <property type="component" value="Chromosome"/>
</dbReference>
<dbReference type="PANTHER" id="PTHR30154">
    <property type="entry name" value="LEUCINE-RESPONSIVE REGULATORY PROTEIN"/>
    <property type="match status" value="1"/>
</dbReference>
<dbReference type="InterPro" id="IPR036388">
    <property type="entry name" value="WH-like_DNA-bd_sf"/>
</dbReference>
<dbReference type="PANTHER" id="PTHR30154:SF34">
    <property type="entry name" value="TRANSCRIPTIONAL REGULATOR AZLB"/>
    <property type="match status" value="1"/>
</dbReference>
<dbReference type="EMBL" id="CP032568">
    <property type="protein sequence ID" value="AYF74859.1"/>
    <property type="molecule type" value="Genomic_DNA"/>
</dbReference>
<evidence type="ECO:0000256" key="2">
    <source>
        <dbReference type="ARBA" id="ARBA00023125"/>
    </source>
</evidence>
<evidence type="ECO:0000313" key="6">
    <source>
        <dbReference type="Proteomes" id="UP000267164"/>
    </source>
</evidence>
<dbReference type="GO" id="GO:0005829">
    <property type="term" value="C:cytosol"/>
    <property type="evidence" value="ECO:0007669"/>
    <property type="project" value="TreeGrafter"/>
</dbReference>
<evidence type="ECO:0000259" key="4">
    <source>
        <dbReference type="PROSITE" id="PS50956"/>
    </source>
</evidence>
<dbReference type="InterPro" id="IPR036390">
    <property type="entry name" value="WH_DNA-bd_sf"/>
</dbReference>
<dbReference type="SMART" id="SM00344">
    <property type="entry name" value="HTH_ASNC"/>
    <property type="match status" value="2"/>
</dbReference>
<dbReference type="InterPro" id="IPR000485">
    <property type="entry name" value="AsnC-type_HTH_dom"/>
</dbReference>
<dbReference type="OrthoDB" id="3453230at2"/>
<organism evidence="5 6">
    <name type="scientific">Nocardia yunnanensis</name>
    <dbReference type="NCBI Taxonomy" id="2382165"/>
    <lineage>
        <taxon>Bacteria</taxon>
        <taxon>Bacillati</taxon>
        <taxon>Actinomycetota</taxon>
        <taxon>Actinomycetes</taxon>
        <taxon>Mycobacteriales</taxon>
        <taxon>Nocardiaceae</taxon>
        <taxon>Nocardia</taxon>
    </lineage>
</organism>
<dbReference type="GO" id="GO:0043200">
    <property type="term" value="P:response to amino acid"/>
    <property type="evidence" value="ECO:0007669"/>
    <property type="project" value="TreeGrafter"/>
</dbReference>
<proteinExistence type="predicted"/>
<keyword evidence="3" id="KW-0804">Transcription</keyword>
<dbReference type="GO" id="GO:0043565">
    <property type="term" value="F:sequence-specific DNA binding"/>
    <property type="evidence" value="ECO:0007669"/>
    <property type="project" value="InterPro"/>
</dbReference>
<dbReference type="InterPro" id="IPR019888">
    <property type="entry name" value="Tscrpt_reg_AsnC-like"/>
</dbReference>
<keyword evidence="1" id="KW-0805">Transcription regulation</keyword>
<dbReference type="Pfam" id="PF01037">
    <property type="entry name" value="AsnC_trans_reg"/>
    <property type="match status" value="1"/>
</dbReference>
<name>A0A386ZEE7_9NOCA</name>
<gene>
    <name evidence="5" type="ORF">D7D52_14405</name>
</gene>
<dbReference type="PROSITE" id="PS50956">
    <property type="entry name" value="HTH_ASNC_2"/>
    <property type="match status" value="1"/>
</dbReference>
<dbReference type="AlphaFoldDB" id="A0A386ZEE7"/>
<dbReference type="SUPFAM" id="SSF54909">
    <property type="entry name" value="Dimeric alpha+beta barrel"/>
    <property type="match status" value="1"/>
</dbReference>
<dbReference type="Gene3D" id="1.10.10.10">
    <property type="entry name" value="Winged helix-like DNA-binding domain superfamily/Winged helix DNA-binding domain"/>
    <property type="match status" value="2"/>
</dbReference>
<dbReference type="Pfam" id="PF13404">
    <property type="entry name" value="HTH_AsnC-type"/>
    <property type="match status" value="1"/>
</dbReference>
<dbReference type="Pfam" id="PF13412">
    <property type="entry name" value="HTH_24"/>
    <property type="match status" value="1"/>
</dbReference>
<dbReference type="Gene3D" id="3.30.70.920">
    <property type="match status" value="1"/>
</dbReference>
<evidence type="ECO:0000256" key="3">
    <source>
        <dbReference type="ARBA" id="ARBA00023163"/>
    </source>
</evidence>
<dbReference type="SUPFAM" id="SSF46785">
    <property type="entry name" value="Winged helix' DNA-binding domain"/>
    <property type="match status" value="2"/>
</dbReference>
<accession>A0A386ZEE7</accession>
<protein>
    <submittedName>
        <fullName evidence="5">AsnC family transcriptional regulator</fullName>
    </submittedName>
</protein>
<evidence type="ECO:0000313" key="5">
    <source>
        <dbReference type="EMBL" id="AYF74859.1"/>
    </source>
</evidence>
<dbReference type="PRINTS" id="PR00033">
    <property type="entry name" value="HTHASNC"/>
</dbReference>
<dbReference type="InterPro" id="IPR019887">
    <property type="entry name" value="Tscrpt_reg_AsnC/Lrp_C"/>
</dbReference>
<feature type="domain" description="HTH asnC-type" evidence="4">
    <location>
        <begin position="12"/>
        <end position="72"/>
    </location>
</feature>
<keyword evidence="2" id="KW-0238">DNA-binding</keyword>
<evidence type="ECO:0000256" key="1">
    <source>
        <dbReference type="ARBA" id="ARBA00023015"/>
    </source>
</evidence>